<reference evidence="13" key="1">
    <citation type="journal article" date="2014" name="Int. J. Syst. Evol. Microbiol.">
        <title>Complete genome sequence of Corynebacterium casei LMG S-19264T (=DSM 44701T), isolated from a smear-ripened cheese.</title>
        <authorList>
            <consortium name="US DOE Joint Genome Institute (JGI-PGF)"/>
            <person name="Walter F."/>
            <person name="Albersmeier A."/>
            <person name="Kalinowski J."/>
            <person name="Ruckert C."/>
        </authorList>
    </citation>
    <scope>NUCLEOTIDE SEQUENCE</scope>
    <source>
        <strain evidence="13">CCM 7684</strain>
    </source>
</reference>
<name>A0A8J2YGT2_9RHOB</name>
<dbReference type="HAMAP" id="MF_00664">
    <property type="entry name" value="PS_decarb_PSD_A"/>
    <property type="match status" value="1"/>
</dbReference>
<gene>
    <name evidence="11 13" type="primary">psd</name>
    <name evidence="13" type="ORF">GCM10007276_13900</name>
</gene>
<evidence type="ECO:0000256" key="2">
    <source>
        <dbReference type="ARBA" id="ARBA00022516"/>
    </source>
</evidence>
<protein>
    <recommendedName>
        <fullName evidence="11">Phosphatidylserine decarboxylase proenzyme</fullName>
        <ecNumber evidence="11">4.1.1.65</ecNumber>
    </recommendedName>
    <component>
        <recommendedName>
            <fullName evidence="11">Phosphatidylserine decarboxylase alpha chain</fullName>
        </recommendedName>
    </component>
    <component>
        <recommendedName>
            <fullName evidence="11">Phosphatidylserine decarboxylase beta chain</fullName>
        </recommendedName>
    </component>
</protein>
<dbReference type="RefSeq" id="WP_188408933.1">
    <property type="nucleotide sequence ID" value="NZ_BMCP01000001.1"/>
</dbReference>
<dbReference type="UniPathway" id="UPA00558">
    <property type="reaction ID" value="UER00616"/>
</dbReference>
<dbReference type="PANTHER" id="PTHR35809">
    <property type="entry name" value="ARCHAETIDYLSERINE DECARBOXYLASE PROENZYME-RELATED"/>
    <property type="match status" value="1"/>
</dbReference>
<evidence type="ECO:0000313" key="13">
    <source>
        <dbReference type="EMBL" id="GGE37717.1"/>
    </source>
</evidence>
<accession>A0A8J2YGT2</accession>
<comment type="similarity">
    <text evidence="11">Belongs to the phosphatidylserine decarboxylase family. PSD-A subfamily.</text>
</comment>
<feature type="chain" id="PRO_5035347088" description="Phosphatidylserine decarboxylase beta chain" evidence="11">
    <location>
        <begin position="1"/>
        <end position="193"/>
    </location>
</feature>
<feature type="chain" id="PRO_5035347087" description="Phosphatidylserine decarboxylase alpha chain" evidence="11">
    <location>
        <begin position="194"/>
        <end position="236"/>
    </location>
</feature>
<dbReference type="NCBIfam" id="NF003677">
    <property type="entry name" value="PRK05305.1-1"/>
    <property type="match status" value="1"/>
</dbReference>
<dbReference type="InterPro" id="IPR003817">
    <property type="entry name" value="PS_Dcarbxylase"/>
</dbReference>
<reference evidence="13" key="2">
    <citation type="submission" date="2020-09" db="EMBL/GenBank/DDBJ databases">
        <authorList>
            <person name="Sun Q."/>
            <person name="Sedlacek I."/>
        </authorList>
    </citation>
    <scope>NUCLEOTIDE SEQUENCE</scope>
    <source>
        <strain evidence="13">CCM 7684</strain>
    </source>
</reference>
<keyword evidence="9 11" id="KW-1208">Phospholipid metabolism</keyword>
<keyword evidence="14" id="KW-1185">Reference proteome</keyword>
<evidence type="ECO:0000256" key="1">
    <source>
        <dbReference type="ARBA" id="ARBA00022475"/>
    </source>
</evidence>
<evidence type="ECO:0000256" key="11">
    <source>
        <dbReference type="HAMAP-Rule" id="MF_00664"/>
    </source>
</evidence>
<dbReference type="NCBIfam" id="NF003685">
    <property type="entry name" value="PRK05305.2-5"/>
    <property type="match status" value="1"/>
</dbReference>
<evidence type="ECO:0000256" key="4">
    <source>
        <dbReference type="ARBA" id="ARBA00023098"/>
    </source>
</evidence>
<feature type="modified residue" description="Pyruvic acid (Ser); by autocatalysis" evidence="11">
    <location>
        <position position="194"/>
    </location>
</feature>
<evidence type="ECO:0000256" key="5">
    <source>
        <dbReference type="ARBA" id="ARBA00023136"/>
    </source>
</evidence>
<dbReference type="Proteomes" id="UP000602745">
    <property type="component" value="Unassembled WGS sequence"/>
</dbReference>
<proteinExistence type="inferred from homology"/>
<dbReference type="GO" id="GO:0005886">
    <property type="term" value="C:plasma membrane"/>
    <property type="evidence" value="ECO:0007669"/>
    <property type="project" value="UniProtKB-SubCell"/>
</dbReference>
<dbReference type="PANTHER" id="PTHR35809:SF1">
    <property type="entry name" value="ARCHAETIDYLSERINE DECARBOXYLASE PROENZYME-RELATED"/>
    <property type="match status" value="1"/>
</dbReference>
<dbReference type="NCBIfam" id="NF003679">
    <property type="entry name" value="PRK05305.1-3"/>
    <property type="match status" value="1"/>
</dbReference>
<keyword evidence="6 11" id="KW-0865">Zymogen</keyword>
<evidence type="ECO:0000256" key="3">
    <source>
        <dbReference type="ARBA" id="ARBA00022793"/>
    </source>
</evidence>
<comment type="cofactor">
    <cofactor evidence="11">
        <name>pyruvate</name>
        <dbReference type="ChEBI" id="CHEBI:15361"/>
    </cofactor>
    <text evidence="11">Binds 1 pyruvoyl group covalently per subunit.</text>
</comment>
<comment type="subcellular location">
    <subcellularLocation>
        <location evidence="11">Cell membrane</location>
        <topology evidence="11">Peripheral membrane protein</topology>
    </subcellularLocation>
</comment>
<comment type="caution">
    <text evidence="13">The sequence shown here is derived from an EMBL/GenBank/DDBJ whole genome shotgun (WGS) entry which is preliminary data.</text>
</comment>
<comment type="PTM">
    <text evidence="11">Is synthesized initially as an inactive proenzyme. Formation of the active enzyme involves a self-maturation process in which the active site pyruvoyl group is generated from an internal serine residue via an autocatalytic post-translational modification. Two non-identical subunits are generated from the proenzyme in this reaction, and the pyruvate is formed at the N-terminus of the alpha chain, which is derived from the carboxyl end of the proenzyme. The post-translation cleavage follows an unusual pathway, termed non-hydrolytic serinolysis, in which the side chain hydroxyl group of the serine supplies its oxygen atom to form the C-terminus of the beta chain, while the remainder of the serine residue undergoes an oxidative deamination to produce ammonia and the pyruvoyl prosthetic group on the alpha chain.</text>
</comment>
<organism evidence="13 14">
    <name type="scientific">Agaricicola taiwanensis</name>
    <dbReference type="NCBI Taxonomy" id="591372"/>
    <lineage>
        <taxon>Bacteria</taxon>
        <taxon>Pseudomonadati</taxon>
        <taxon>Pseudomonadota</taxon>
        <taxon>Alphaproteobacteria</taxon>
        <taxon>Rhodobacterales</taxon>
        <taxon>Paracoccaceae</taxon>
        <taxon>Agaricicola</taxon>
    </lineage>
</organism>
<dbReference type="InterPro" id="IPR033175">
    <property type="entry name" value="PSD-A"/>
</dbReference>
<keyword evidence="12" id="KW-0812">Transmembrane</keyword>
<evidence type="ECO:0000256" key="6">
    <source>
        <dbReference type="ARBA" id="ARBA00023145"/>
    </source>
</evidence>
<keyword evidence="1 11" id="KW-1003">Cell membrane</keyword>
<dbReference type="GO" id="GO:0006646">
    <property type="term" value="P:phosphatidylethanolamine biosynthetic process"/>
    <property type="evidence" value="ECO:0007669"/>
    <property type="project" value="UniProtKB-UniRule"/>
</dbReference>
<keyword evidence="4 11" id="KW-0443">Lipid metabolism</keyword>
<dbReference type="AlphaFoldDB" id="A0A8J2YGT2"/>
<comment type="function">
    <text evidence="11">Catalyzes the formation of phosphatidylethanolamine (PtdEtn) from phosphatidylserine (PtdSer).</text>
</comment>
<keyword evidence="7 11" id="KW-0594">Phospholipid biosynthesis</keyword>
<sequence>MSTIDDVMGSIKGAMFPIHREGRMFIGIAAAITLAFALFSTTLFWIGLIITCWVAFFFRDPKRIVPMRAGLVVSPADGKVVLVDRAVPPVELGLGTAPLPRVAIFLSVFNVHINRSPIAGRIARIAYRPGKFLNADMDKASEDNERNGLAIETPYGMIGVVQIAGLVARRILCFSIEGSQIATGERFGLIRFGSRVDLYLPEGTTPRVGLGQLAFGGETIIADLGDGSPSTTWRND</sequence>
<dbReference type="Pfam" id="PF02666">
    <property type="entry name" value="PS_Dcarbxylase"/>
    <property type="match status" value="1"/>
</dbReference>
<feature type="site" description="Cleavage (non-hydrolytic); by autocatalysis" evidence="11">
    <location>
        <begin position="193"/>
        <end position="194"/>
    </location>
</feature>
<keyword evidence="8 11" id="KW-0456">Lyase</keyword>
<feature type="transmembrane region" description="Helical" evidence="12">
    <location>
        <begin position="25"/>
        <end position="58"/>
    </location>
</feature>
<evidence type="ECO:0000313" key="14">
    <source>
        <dbReference type="Proteomes" id="UP000602745"/>
    </source>
</evidence>
<keyword evidence="2 11" id="KW-0444">Lipid biosynthesis</keyword>
<evidence type="ECO:0000256" key="10">
    <source>
        <dbReference type="ARBA" id="ARBA00023317"/>
    </source>
</evidence>
<comment type="pathway">
    <text evidence="11">Phospholipid metabolism; phosphatidylethanolamine biosynthesis; phosphatidylethanolamine from CDP-diacylglycerol: step 2/2.</text>
</comment>
<comment type="subunit">
    <text evidence="11">Heterodimer of a large membrane-associated beta subunit and a small pyruvoyl-containing alpha subunit.</text>
</comment>
<evidence type="ECO:0000256" key="9">
    <source>
        <dbReference type="ARBA" id="ARBA00023264"/>
    </source>
</evidence>
<keyword evidence="10 11" id="KW-0670">Pyruvate</keyword>
<comment type="catalytic activity">
    <reaction evidence="11">
        <text>a 1,2-diacyl-sn-glycero-3-phospho-L-serine + H(+) = a 1,2-diacyl-sn-glycero-3-phosphoethanolamine + CO2</text>
        <dbReference type="Rhea" id="RHEA:20828"/>
        <dbReference type="ChEBI" id="CHEBI:15378"/>
        <dbReference type="ChEBI" id="CHEBI:16526"/>
        <dbReference type="ChEBI" id="CHEBI:57262"/>
        <dbReference type="ChEBI" id="CHEBI:64612"/>
        <dbReference type="EC" id="4.1.1.65"/>
    </reaction>
</comment>
<evidence type="ECO:0000256" key="12">
    <source>
        <dbReference type="SAM" id="Phobius"/>
    </source>
</evidence>
<dbReference type="EC" id="4.1.1.65" evidence="11"/>
<keyword evidence="5 11" id="KW-0472">Membrane</keyword>
<dbReference type="GO" id="GO:0004609">
    <property type="term" value="F:phosphatidylserine decarboxylase activity"/>
    <property type="evidence" value="ECO:0007669"/>
    <property type="project" value="UniProtKB-UniRule"/>
</dbReference>
<evidence type="ECO:0000256" key="7">
    <source>
        <dbReference type="ARBA" id="ARBA00023209"/>
    </source>
</evidence>
<dbReference type="NCBIfam" id="NF003678">
    <property type="entry name" value="PRK05305.1-2"/>
    <property type="match status" value="1"/>
</dbReference>
<keyword evidence="12" id="KW-1133">Transmembrane helix</keyword>
<feature type="active site" description="Schiff-base intermediate with substrate; via pyruvic acid" evidence="11">
    <location>
        <position position="194"/>
    </location>
</feature>
<evidence type="ECO:0000256" key="8">
    <source>
        <dbReference type="ARBA" id="ARBA00023239"/>
    </source>
</evidence>
<dbReference type="EMBL" id="BMCP01000001">
    <property type="protein sequence ID" value="GGE37717.1"/>
    <property type="molecule type" value="Genomic_DNA"/>
</dbReference>
<keyword evidence="3 11" id="KW-0210">Decarboxylase</keyword>